<dbReference type="InterPro" id="IPR004150">
    <property type="entry name" value="NAD_DNA_ligase_OB"/>
</dbReference>
<dbReference type="Gene3D" id="1.10.150.20">
    <property type="entry name" value="5' to 3' exonuclease, C-terminal subdomain"/>
    <property type="match status" value="2"/>
</dbReference>
<dbReference type="Pfam" id="PF03119">
    <property type="entry name" value="DNA_ligase_ZBD"/>
    <property type="match status" value="1"/>
</dbReference>
<dbReference type="Gene3D" id="3.30.470.30">
    <property type="entry name" value="DNA ligase/mRNA capping enzyme"/>
    <property type="match status" value="1"/>
</dbReference>
<evidence type="ECO:0000256" key="15">
    <source>
        <dbReference type="HAMAP-Rule" id="MF_01588"/>
    </source>
</evidence>
<feature type="binding site" evidence="15">
    <location>
        <position position="169"/>
    </location>
    <ligand>
        <name>NAD(+)</name>
        <dbReference type="ChEBI" id="CHEBI:57540"/>
    </ligand>
</feature>
<evidence type="ECO:0000256" key="14">
    <source>
        <dbReference type="ARBA" id="ARBA00060881"/>
    </source>
</evidence>
<evidence type="ECO:0000256" key="11">
    <source>
        <dbReference type="ARBA" id="ARBA00023204"/>
    </source>
</evidence>
<dbReference type="Gene3D" id="6.20.10.30">
    <property type="match status" value="1"/>
</dbReference>
<dbReference type="InterPro" id="IPR041663">
    <property type="entry name" value="DisA/LigA_HHH"/>
</dbReference>
<evidence type="ECO:0000256" key="3">
    <source>
        <dbReference type="ARBA" id="ARBA00013308"/>
    </source>
</evidence>
<dbReference type="PROSITE" id="PS01056">
    <property type="entry name" value="DNA_LIGASE_N2"/>
    <property type="match status" value="1"/>
</dbReference>
<dbReference type="CDD" id="cd00114">
    <property type="entry name" value="LIGANc"/>
    <property type="match status" value="1"/>
</dbReference>
<keyword evidence="19" id="KW-1185">Reference proteome</keyword>
<feature type="active site" description="N6-AMP-lysine intermediate" evidence="15">
    <location>
        <position position="114"/>
    </location>
</feature>
<evidence type="ECO:0000256" key="2">
    <source>
        <dbReference type="ARBA" id="ARBA00012722"/>
    </source>
</evidence>
<feature type="binding site" evidence="15">
    <location>
        <position position="426"/>
    </location>
    <ligand>
        <name>Zn(2+)</name>
        <dbReference type="ChEBI" id="CHEBI:29105"/>
    </ligand>
</feature>
<feature type="binding site" evidence="15">
    <location>
        <position position="406"/>
    </location>
    <ligand>
        <name>Zn(2+)</name>
        <dbReference type="ChEBI" id="CHEBI:29105"/>
    </ligand>
</feature>
<dbReference type="Pfam" id="PF03120">
    <property type="entry name" value="OB_DNA_ligase"/>
    <property type="match status" value="1"/>
</dbReference>
<dbReference type="Pfam" id="PF01653">
    <property type="entry name" value="DNA_ligase_aden"/>
    <property type="match status" value="1"/>
</dbReference>
<dbReference type="STRING" id="571933.SAMN05216362_11448"/>
<dbReference type="InterPro" id="IPR012340">
    <property type="entry name" value="NA-bd_OB-fold"/>
</dbReference>
<dbReference type="FunFam" id="3.30.470.30:FF:000001">
    <property type="entry name" value="DNA ligase"/>
    <property type="match status" value="1"/>
</dbReference>
<feature type="binding site" evidence="15">
    <location>
        <position position="421"/>
    </location>
    <ligand>
        <name>Zn(2+)</name>
        <dbReference type="ChEBI" id="CHEBI:29105"/>
    </ligand>
</feature>
<keyword evidence="12 15" id="KW-0464">Manganese</keyword>
<dbReference type="SUPFAM" id="SSF50249">
    <property type="entry name" value="Nucleic acid-binding proteins"/>
    <property type="match status" value="1"/>
</dbReference>
<feature type="binding site" evidence="15">
    <location>
        <position position="112"/>
    </location>
    <ligand>
        <name>NAD(+)</name>
        <dbReference type="ChEBI" id="CHEBI:57540"/>
    </ligand>
</feature>
<dbReference type="Pfam" id="PF14520">
    <property type="entry name" value="HHH_5"/>
    <property type="match status" value="1"/>
</dbReference>
<evidence type="ECO:0000256" key="4">
    <source>
        <dbReference type="ARBA" id="ARBA00022598"/>
    </source>
</evidence>
<dbReference type="Gene3D" id="3.40.50.10190">
    <property type="entry name" value="BRCT domain"/>
    <property type="match status" value="1"/>
</dbReference>
<dbReference type="GO" id="GO:0006281">
    <property type="term" value="P:DNA repair"/>
    <property type="evidence" value="ECO:0007669"/>
    <property type="project" value="UniProtKB-KW"/>
</dbReference>
<proteinExistence type="inferred from homology"/>
<dbReference type="SMART" id="SM00292">
    <property type="entry name" value="BRCT"/>
    <property type="match status" value="1"/>
</dbReference>
<evidence type="ECO:0000256" key="10">
    <source>
        <dbReference type="ARBA" id="ARBA00023027"/>
    </source>
</evidence>
<evidence type="ECO:0000256" key="16">
    <source>
        <dbReference type="RuleBase" id="RU000618"/>
    </source>
</evidence>
<dbReference type="GO" id="GO:0046872">
    <property type="term" value="F:metal ion binding"/>
    <property type="evidence" value="ECO:0007669"/>
    <property type="project" value="UniProtKB-KW"/>
</dbReference>
<protein>
    <recommendedName>
        <fullName evidence="3 15">DNA ligase</fullName>
        <ecNumber evidence="2 15">6.5.1.2</ecNumber>
    </recommendedName>
    <alternativeName>
        <fullName evidence="15">Polydeoxyribonucleotide synthase [NAD(+)]</fullName>
    </alternativeName>
</protein>
<feature type="binding site" evidence="15">
    <location>
        <position position="403"/>
    </location>
    <ligand>
        <name>Zn(2+)</name>
        <dbReference type="ChEBI" id="CHEBI:29105"/>
    </ligand>
</feature>
<dbReference type="PROSITE" id="PS01055">
    <property type="entry name" value="DNA_LIGASE_N1"/>
    <property type="match status" value="1"/>
</dbReference>
<reference evidence="18 19" key="1">
    <citation type="submission" date="2016-10" db="EMBL/GenBank/DDBJ databases">
        <authorList>
            <person name="de Groot N.N."/>
        </authorList>
    </citation>
    <scope>NUCLEOTIDE SEQUENCE [LARGE SCALE GENOMIC DNA]</scope>
    <source>
        <strain evidence="18 19">DSM 21633</strain>
    </source>
</reference>
<dbReference type="OrthoDB" id="9759736at2"/>
<name>A0A1H9G7G7_9BACI</name>
<dbReference type="InterPro" id="IPR036420">
    <property type="entry name" value="BRCT_dom_sf"/>
</dbReference>
<feature type="binding site" evidence="15">
    <location>
        <position position="309"/>
    </location>
    <ligand>
        <name>NAD(+)</name>
        <dbReference type="ChEBI" id="CHEBI:57540"/>
    </ligand>
</feature>
<dbReference type="InterPro" id="IPR033136">
    <property type="entry name" value="DNA_ligase_CS"/>
</dbReference>
<dbReference type="CDD" id="cd17748">
    <property type="entry name" value="BRCT_DNA_ligase_like"/>
    <property type="match status" value="1"/>
</dbReference>
<dbReference type="InterPro" id="IPR013840">
    <property type="entry name" value="DNAligase_N"/>
</dbReference>
<dbReference type="PANTHER" id="PTHR23389">
    <property type="entry name" value="CHROMOSOME TRANSMISSION FIDELITY FACTOR 18"/>
    <property type="match status" value="1"/>
</dbReference>
<evidence type="ECO:0000256" key="12">
    <source>
        <dbReference type="ARBA" id="ARBA00023211"/>
    </source>
</evidence>
<dbReference type="SMART" id="SM00532">
    <property type="entry name" value="LIGANc"/>
    <property type="match status" value="1"/>
</dbReference>
<comment type="function">
    <text evidence="1 15">DNA ligase that catalyzes the formation of phosphodiester linkages between 5'-phosphoryl and 3'-hydroxyl groups in double-stranded DNA using NAD as a coenzyme and as the energy source for the reaction. It is essential for DNA replication and repair of damaged DNA.</text>
</comment>
<dbReference type="FunFam" id="1.10.150.20:FF:000007">
    <property type="entry name" value="DNA ligase"/>
    <property type="match status" value="1"/>
</dbReference>
<dbReference type="InterPro" id="IPR001679">
    <property type="entry name" value="DNA_ligase"/>
</dbReference>
<evidence type="ECO:0000256" key="8">
    <source>
        <dbReference type="ARBA" id="ARBA00022833"/>
    </source>
</evidence>
<dbReference type="FunFam" id="1.10.287.610:FF:000002">
    <property type="entry name" value="DNA ligase"/>
    <property type="match status" value="1"/>
</dbReference>
<dbReference type="AlphaFoldDB" id="A0A1H9G7G7"/>
<evidence type="ECO:0000313" key="18">
    <source>
        <dbReference type="EMBL" id="SEQ46042.1"/>
    </source>
</evidence>
<evidence type="ECO:0000256" key="1">
    <source>
        <dbReference type="ARBA" id="ARBA00004067"/>
    </source>
</evidence>
<evidence type="ECO:0000256" key="9">
    <source>
        <dbReference type="ARBA" id="ARBA00022842"/>
    </source>
</evidence>
<dbReference type="Proteomes" id="UP000199427">
    <property type="component" value="Unassembled WGS sequence"/>
</dbReference>
<dbReference type="InterPro" id="IPR001357">
    <property type="entry name" value="BRCT_dom"/>
</dbReference>
<evidence type="ECO:0000256" key="7">
    <source>
        <dbReference type="ARBA" id="ARBA00022763"/>
    </source>
</evidence>
<dbReference type="InterPro" id="IPR004149">
    <property type="entry name" value="Znf_DNAligase_C4"/>
</dbReference>
<dbReference type="FunFam" id="2.40.50.140:FF:000012">
    <property type="entry name" value="DNA ligase"/>
    <property type="match status" value="1"/>
</dbReference>
<dbReference type="SUPFAM" id="SSF52113">
    <property type="entry name" value="BRCT domain"/>
    <property type="match status" value="1"/>
</dbReference>
<evidence type="ECO:0000259" key="17">
    <source>
        <dbReference type="PROSITE" id="PS50172"/>
    </source>
</evidence>
<dbReference type="GO" id="GO:0003911">
    <property type="term" value="F:DNA ligase (NAD+) activity"/>
    <property type="evidence" value="ECO:0007669"/>
    <property type="project" value="UniProtKB-UniRule"/>
</dbReference>
<dbReference type="HAMAP" id="MF_01588">
    <property type="entry name" value="DNA_ligase_A"/>
    <property type="match status" value="1"/>
</dbReference>
<keyword evidence="4 15" id="KW-0436">Ligase</keyword>
<keyword evidence="11 15" id="KW-0234">DNA repair</keyword>
<feature type="binding site" evidence="15">
    <location>
        <position position="135"/>
    </location>
    <ligand>
        <name>NAD(+)</name>
        <dbReference type="ChEBI" id="CHEBI:57540"/>
    </ligand>
</feature>
<comment type="catalytic activity">
    <reaction evidence="13 15 16">
        <text>NAD(+) + (deoxyribonucleotide)n-3'-hydroxyl + 5'-phospho-(deoxyribonucleotide)m = (deoxyribonucleotide)n+m + AMP + beta-nicotinamide D-nucleotide.</text>
        <dbReference type="EC" id="6.5.1.2"/>
    </reaction>
</comment>
<gene>
    <name evidence="15" type="primary">ligA</name>
    <name evidence="18" type="ORF">SAMN05216362_11448</name>
</gene>
<dbReference type="NCBIfam" id="TIGR00575">
    <property type="entry name" value="dnlj"/>
    <property type="match status" value="1"/>
</dbReference>
<dbReference type="InterPro" id="IPR003583">
    <property type="entry name" value="Hlx-hairpin-Hlx_DNA-bd_motif"/>
</dbReference>
<organism evidence="18 19">
    <name type="scientific">Piscibacillus halophilus</name>
    <dbReference type="NCBI Taxonomy" id="571933"/>
    <lineage>
        <taxon>Bacteria</taxon>
        <taxon>Bacillati</taxon>
        <taxon>Bacillota</taxon>
        <taxon>Bacilli</taxon>
        <taxon>Bacillales</taxon>
        <taxon>Bacillaceae</taxon>
        <taxon>Piscibacillus</taxon>
    </lineage>
</organism>
<dbReference type="GO" id="GO:0006260">
    <property type="term" value="P:DNA replication"/>
    <property type="evidence" value="ECO:0007669"/>
    <property type="project" value="UniProtKB-KW"/>
</dbReference>
<dbReference type="Pfam" id="PF12826">
    <property type="entry name" value="HHH_2"/>
    <property type="match status" value="1"/>
</dbReference>
<dbReference type="GO" id="GO:0005829">
    <property type="term" value="C:cytosol"/>
    <property type="evidence" value="ECO:0007669"/>
    <property type="project" value="TreeGrafter"/>
</dbReference>
<feature type="binding site" evidence="15">
    <location>
        <position position="285"/>
    </location>
    <ligand>
        <name>NAD(+)</name>
        <dbReference type="ChEBI" id="CHEBI:57540"/>
    </ligand>
</feature>
<dbReference type="Pfam" id="PF00533">
    <property type="entry name" value="BRCT"/>
    <property type="match status" value="1"/>
</dbReference>
<keyword evidence="5 15" id="KW-0235">DNA replication</keyword>
<evidence type="ECO:0000313" key="19">
    <source>
        <dbReference type="Proteomes" id="UP000199427"/>
    </source>
</evidence>
<keyword evidence="9 15" id="KW-0460">Magnesium</keyword>
<comment type="similarity">
    <text evidence="14 15">Belongs to the NAD-dependent DNA ligase family. LigA subfamily.</text>
</comment>
<dbReference type="GO" id="GO:0003677">
    <property type="term" value="F:DNA binding"/>
    <property type="evidence" value="ECO:0007669"/>
    <property type="project" value="InterPro"/>
</dbReference>
<dbReference type="SMART" id="SM00278">
    <property type="entry name" value="HhH1"/>
    <property type="match status" value="3"/>
</dbReference>
<dbReference type="SUPFAM" id="SSF56091">
    <property type="entry name" value="DNA ligase/mRNA capping enzyme, catalytic domain"/>
    <property type="match status" value="1"/>
</dbReference>
<accession>A0A1H9G7G7</accession>
<dbReference type="SUPFAM" id="SSF47781">
    <property type="entry name" value="RuvA domain 2-like"/>
    <property type="match status" value="1"/>
</dbReference>
<dbReference type="PANTHER" id="PTHR23389:SF9">
    <property type="entry name" value="DNA LIGASE"/>
    <property type="match status" value="1"/>
</dbReference>
<evidence type="ECO:0000256" key="5">
    <source>
        <dbReference type="ARBA" id="ARBA00022705"/>
    </source>
</evidence>
<evidence type="ECO:0000256" key="13">
    <source>
        <dbReference type="ARBA" id="ARBA00034005"/>
    </source>
</evidence>
<dbReference type="NCBIfam" id="NF005932">
    <property type="entry name" value="PRK07956.1"/>
    <property type="match status" value="1"/>
</dbReference>
<evidence type="ECO:0000256" key="6">
    <source>
        <dbReference type="ARBA" id="ARBA00022723"/>
    </source>
</evidence>
<dbReference type="EC" id="6.5.1.2" evidence="2 15"/>
<dbReference type="Gene3D" id="2.40.50.140">
    <property type="entry name" value="Nucleic acid-binding proteins"/>
    <property type="match status" value="1"/>
</dbReference>
<comment type="cofactor">
    <cofactor evidence="15">
        <name>Mg(2+)</name>
        <dbReference type="ChEBI" id="CHEBI:18420"/>
    </cofactor>
    <cofactor evidence="15">
        <name>Mn(2+)</name>
        <dbReference type="ChEBI" id="CHEBI:29035"/>
    </cofactor>
</comment>
<keyword evidence="8 15" id="KW-0862">Zinc</keyword>
<keyword evidence="10 15" id="KW-0520">NAD</keyword>
<dbReference type="PIRSF" id="PIRSF001604">
    <property type="entry name" value="LigA"/>
    <property type="match status" value="1"/>
</dbReference>
<dbReference type="Gene3D" id="1.10.287.610">
    <property type="entry name" value="Helix hairpin bin"/>
    <property type="match status" value="1"/>
</dbReference>
<feature type="binding site" evidence="15">
    <location>
        <begin position="83"/>
        <end position="84"/>
    </location>
    <ligand>
        <name>NAD(+)</name>
        <dbReference type="ChEBI" id="CHEBI:57540"/>
    </ligand>
</feature>
<dbReference type="InterPro" id="IPR010994">
    <property type="entry name" value="RuvA_2-like"/>
</dbReference>
<dbReference type="FunFam" id="1.10.150.20:FF:000006">
    <property type="entry name" value="DNA ligase"/>
    <property type="match status" value="1"/>
</dbReference>
<keyword evidence="6 15" id="KW-0479">Metal-binding</keyword>
<dbReference type="RefSeq" id="WP_091773534.1">
    <property type="nucleotide sequence ID" value="NZ_FOES01000014.1"/>
</dbReference>
<dbReference type="EMBL" id="FOES01000014">
    <property type="protein sequence ID" value="SEQ46042.1"/>
    <property type="molecule type" value="Genomic_DNA"/>
</dbReference>
<feature type="domain" description="BRCT" evidence="17">
    <location>
        <begin position="587"/>
        <end position="665"/>
    </location>
</feature>
<keyword evidence="7 15" id="KW-0227">DNA damage</keyword>
<feature type="binding site" evidence="15">
    <location>
        <begin position="34"/>
        <end position="38"/>
    </location>
    <ligand>
        <name>NAD(+)</name>
        <dbReference type="ChEBI" id="CHEBI:57540"/>
    </ligand>
</feature>
<sequence length="665" mass="74866">MNREEAAKKIEELRDELHQYNYEYHVLDDPSVPDHIYDKKLHELMDLEEQFPELLTSDSPSQRVGGQPLDKFEKVDHEVPMLSLGNAFGEDDLRDFDRRIRERVSHYRYVCELKIDGLAVSLRYEDGKFIRGATRGDGKTGEDITNNLKTINSIPLKIQEEETIEVRGEAYMPKRSFLALNEAREAEGQEVFANPRNAAAGSLRQLDPKIAAKRNLDIFIYSVGQWEAGSIESHSKRLEYLKKLGFKTNPETRTFESIEDVIRYTEEWTLKRSELDYEIDGIVIKVDSIDQQEELGFTAKSPRWAIAYKFPAEEAITKLHGIELSVGRTGAITPTAILEPVQVAGTTVSRASLHNEDLIIEKDIRIGDTVVIKKAGDIIPEVVRVVKEERSGDEQVFRMPENCPVCGSKIEKVDDEVAYRCLNPNCEAQLKEGLIHFVSRNAMNIDGLGEKVIEQLFDNDLIHTIADLYKLNREDLIQLDRMGEKSVSNLLSAIEASKENSLERLLFGLGIRYVGSKAADTLASHFKTMDQLMKATSEELVSVPEIGSKMAESIATYFDKPQVKELIEDLKTLGLNMEYLGSTVEVSSDSIFYNKTVVLTGKLEQLSRGEAKERIEALGGKVTGSVSKKTDLLVAGEEAGSKLDKAKKLEVEVWNEQQLMDALDA</sequence>
<dbReference type="InterPro" id="IPR018239">
    <property type="entry name" value="DNA_ligase_AS"/>
</dbReference>
<dbReference type="PROSITE" id="PS50172">
    <property type="entry name" value="BRCT"/>
    <property type="match status" value="1"/>
</dbReference>
<dbReference type="InterPro" id="IPR013839">
    <property type="entry name" value="DNAligase_adenylation"/>
</dbReference>